<dbReference type="EMBL" id="CM056741">
    <property type="protein sequence ID" value="KAJ8686390.1"/>
    <property type="molecule type" value="Genomic_DNA"/>
</dbReference>
<keyword evidence="2" id="KW-1185">Reference proteome</keyword>
<protein>
    <submittedName>
        <fullName evidence="1">Uncharacterized protein</fullName>
    </submittedName>
</protein>
<comment type="caution">
    <text evidence="1">The sequence shown here is derived from an EMBL/GenBank/DDBJ whole genome shotgun (WGS) entry which is preliminary data.</text>
</comment>
<gene>
    <name evidence="1" type="ORF">QAD02_022184</name>
</gene>
<proteinExistence type="predicted"/>
<dbReference type="Proteomes" id="UP001239111">
    <property type="component" value="Chromosome 1"/>
</dbReference>
<accession>A0ACC2PSL0</accession>
<evidence type="ECO:0000313" key="1">
    <source>
        <dbReference type="EMBL" id="KAJ8686390.1"/>
    </source>
</evidence>
<reference evidence="1" key="1">
    <citation type="submission" date="2023-04" db="EMBL/GenBank/DDBJ databases">
        <title>A chromosome-level genome assembly of the parasitoid wasp Eretmocerus hayati.</title>
        <authorList>
            <person name="Zhong Y."/>
            <person name="Liu S."/>
            <person name="Liu Y."/>
        </authorList>
    </citation>
    <scope>NUCLEOTIDE SEQUENCE</scope>
    <source>
        <strain evidence="1">ZJU_SS_LIU_2023</strain>
    </source>
</reference>
<name>A0ACC2PSL0_9HYME</name>
<evidence type="ECO:0000313" key="2">
    <source>
        <dbReference type="Proteomes" id="UP001239111"/>
    </source>
</evidence>
<sequence length="517" mass="58620">MAPYQTAISVRQDNVENLSQDIINVQILPEEETWAENTTAVTGNTSDRSESVDGVDPWSNDEIIPDAHCTRYMNVITIVVVVASAILSPLIMVALPKLGLVPDGLSVLPIQQRLLYSACNIECKGHLLGLSFKVTLLGIGNWAIFFRERSIHMPRLFMFRTGVLTLTSLCVSSYWLFYIVQLKESAKAAVSGDIADYRSLINYSGSLIDTLLFIHYIAVLLIEIRHLRPVYYLKITRSPDGASQSFAVGQLSIQRAAILVLEKYYTEFSIYNPYLERLPTSKSCKKANSSNFKFYDVDSSIGRSIEQRNQPECETDRSILNTRARRRDSSHNERFYEEHEYERRVKKRRARLISATEDAFAHIQRVNPDSGLISSTGPLDPMEAAQSIFPSMSRALQKYLRITRQQPRHSVEAILERLANCLAQDASAIAFLEPFLNTSPVLSNEKERQRNPQHWALICEGELPSRSVSDGLEFQLRQGEIALFCSIHRLPDLYLTEQIALPKSNRFLLKRNVETAI</sequence>
<organism evidence="1 2">
    <name type="scientific">Eretmocerus hayati</name>
    <dbReference type="NCBI Taxonomy" id="131215"/>
    <lineage>
        <taxon>Eukaryota</taxon>
        <taxon>Metazoa</taxon>
        <taxon>Ecdysozoa</taxon>
        <taxon>Arthropoda</taxon>
        <taxon>Hexapoda</taxon>
        <taxon>Insecta</taxon>
        <taxon>Pterygota</taxon>
        <taxon>Neoptera</taxon>
        <taxon>Endopterygota</taxon>
        <taxon>Hymenoptera</taxon>
        <taxon>Apocrita</taxon>
        <taxon>Proctotrupomorpha</taxon>
        <taxon>Chalcidoidea</taxon>
        <taxon>Aphelinidae</taxon>
        <taxon>Aphelininae</taxon>
        <taxon>Eretmocerus</taxon>
    </lineage>
</organism>